<protein>
    <submittedName>
        <fullName evidence="1">GTPase, IMAP family member 2</fullName>
    </submittedName>
</protein>
<proteinExistence type="predicted"/>
<organism evidence="1 2">
    <name type="scientific">Nomascus leucogenys</name>
    <name type="common">Northern white-cheeked gibbon</name>
    <name type="synonym">Hylobates leucogenys</name>
    <dbReference type="NCBI Taxonomy" id="61853"/>
    <lineage>
        <taxon>Eukaryota</taxon>
        <taxon>Metazoa</taxon>
        <taxon>Chordata</taxon>
        <taxon>Craniata</taxon>
        <taxon>Vertebrata</taxon>
        <taxon>Euteleostomi</taxon>
        <taxon>Mammalia</taxon>
        <taxon>Eutheria</taxon>
        <taxon>Euarchontoglires</taxon>
        <taxon>Primates</taxon>
        <taxon>Haplorrhini</taxon>
        <taxon>Catarrhini</taxon>
        <taxon>Hylobatidae</taxon>
        <taxon>Nomascus</taxon>
    </lineage>
</organism>
<dbReference type="AlphaFoldDB" id="A0A2I3H1I0"/>
<accession>A0A2I3H1I0</accession>
<dbReference type="GeneTree" id="ENSGT00940000163457"/>
<evidence type="ECO:0000313" key="2">
    <source>
        <dbReference type="Proteomes" id="UP000001073"/>
    </source>
</evidence>
<dbReference type="Proteomes" id="UP000001073">
    <property type="component" value="Chromosome 13"/>
</dbReference>
<dbReference type="EMBL" id="ADFV01062514">
    <property type="status" value="NOT_ANNOTATED_CDS"/>
    <property type="molecule type" value="Genomic_DNA"/>
</dbReference>
<dbReference type="EMBL" id="ADFV01062515">
    <property type="status" value="NOT_ANNOTATED_CDS"/>
    <property type="molecule type" value="Genomic_DNA"/>
</dbReference>
<evidence type="ECO:0000313" key="1">
    <source>
        <dbReference type="Ensembl" id="ENSNLEP00000037307.1"/>
    </source>
</evidence>
<gene>
    <name evidence="1" type="primary">GIMAP2</name>
</gene>
<sequence>MDQNEHSHWGERKVKGAVWPPLSKLQRGVSGAAWLLFSEYRNV</sequence>
<reference evidence="1 2" key="1">
    <citation type="submission" date="2012-10" db="EMBL/GenBank/DDBJ databases">
        <authorList>
            <consortium name="Gibbon Genome Sequencing Consortium"/>
        </authorList>
    </citation>
    <scope>NUCLEOTIDE SEQUENCE [LARGE SCALE GENOMIC DNA]</scope>
</reference>
<reference evidence="1" key="3">
    <citation type="submission" date="2025-09" db="UniProtKB">
        <authorList>
            <consortium name="Ensembl"/>
        </authorList>
    </citation>
    <scope>IDENTIFICATION</scope>
</reference>
<name>A0A2I3H1I0_NOMLE</name>
<keyword evidence="2" id="KW-1185">Reference proteome</keyword>
<dbReference type="EMBL" id="ADFV01062513">
    <property type="status" value="NOT_ANNOTATED_CDS"/>
    <property type="molecule type" value="Genomic_DNA"/>
</dbReference>
<reference evidence="1" key="2">
    <citation type="submission" date="2025-08" db="UniProtKB">
        <authorList>
            <consortium name="Ensembl"/>
        </authorList>
    </citation>
    <scope>IDENTIFICATION</scope>
</reference>
<dbReference type="EMBL" id="ADFV01062512">
    <property type="status" value="NOT_ANNOTATED_CDS"/>
    <property type="molecule type" value="Genomic_DNA"/>
</dbReference>
<dbReference type="Ensembl" id="ENSNLET00000040297.1">
    <property type="protein sequence ID" value="ENSNLEP00000037307.1"/>
    <property type="gene ID" value="ENSNLEG00000003839.2"/>
</dbReference>